<dbReference type="EnsemblMetazoa" id="AATE000702-RA">
    <property type="protein sequence ID" value="AATE000702-PA.1"/>
    <property type="gene ID" value="AATE000702"/>
</dbReference>
<protein>
    <submittedName>
        <fullName evidence="2">Uncharacterized protein</fullName>
    </submittedName>
</protein>
<dbReference type="VEuPathDB" id="VectorBase:AATE000702"/>
<dbReference type="AlphaFoldDB" id="A0A182IK70"/>
<feature type="region of interest" description="Disordered" evidence="1">
    <location>
        <begin position="1"/>
        <end position="41"/>
    </location>
</feature>
<proteinExistence type="predicted"/>
<sequence>MRKWARKVATDGGRNSAALQATGPRQPSKQPARQQHRSDTGGATLRNVAALLAVAITINLTCTGVSCQEKATRRFVLSSWLVYCVHARWFCGGSRPQQQPLRILFASGGSRNQFTTSSYRAEGDRSGETL</sequence>
<name>A0A182IK70_ANOAO</name>
<organism evidence="2">
    <name type="scientific">Anopheles atroparvus</name>
    <name type="common">European mosquito</name>
    <dbReference type="NCBI Taxonomy" id="41427"/>
    <lineage>
        <taxon>Eukaryota</taxon>
        <taxon>Metazoa</taxon>
        <taxon>Ecdysozoa</taxon>
        <taxon>Arthropoda</taxon>
        <taxon>Hexapoda</taxon>
        <taxon>Insecta</taxon>
        <taxon>Pterygota</taxon>
        <taxon>Neoptera</taxon>
        <taxon>Endopterygota</taxon>
        <taxon>Diptera</taxon>
        <taxon>Nematocera</taxon>
        <taxon>Culicoidea</taxon>
        <taxon>Culicidae</taxon>
        <taxon>Anophelinae</taxon>
        <taxon>Anopheles</taxon>
    </lineage>
</organism>
<feature type="compositionally biased region" description="Polar residues" evidence="1">
    <location>
        <begin position="17"/>
        <end position="33"/>
    </location>
</feature>
<evidence type="ECO:0000313" key="2">
    <source>
        <dbReference type="EnsemblMetazoa" id="AATE000702-PA.1"/>
    </source>
</evidence>
<reference evidence="2" key="1">
    <citation type="submission" date="2022-08" db="UniProtKB">
        <authorList>
            <consortium name="EnsemblMetazoa"/>
        </authorList>
    </citation>
    <scope>IDENTIFICATION</scope>
    <source>
        <strain evidence="2">EBRO</strain>
    </source>
</reference>
<evidence type="ECO:0000256" key="1">
    <source>
        <dbReference type="SAM" id="MobiDB-lite"/>
    </source>
</evidence>
<accession>A0A182IK70</accession>